<sequence length="43" mass="4565">RQAVAQDSGDVTTLDKSNTAETADPGMMLCCHGSTYSKKVFTV</sequence>
<dbReference type="Proteomes" id="UP000032702">
    <property type="component" value="Unassembled WGS sequence"/>
</dbReference>
<gene>
    <name evidence="2" type="ORF">STIAU_3113</name>
</gene>
<dbReference type="EMBL" id="AAMD01000240">
    <property type="protein sequence ID" value="EAU62397.1"/>
    <property type="molecule type" value="Genomic_DNA"/>
</dbReference>
<comment type="caution">
    <text evidence="2">The sequence shown here is derived from an EMBL/GenBank/DDBJ whole genome shotgun (WGS) entry which is preliminary data.</text>
</comment>
<feature type="compositionally biased region" description="Polar residues" evidence="1">
    <location>
        <begin position="9"/>
        <end position="21"/>
    </location>
</feature>
<name>Q08PJ7_STIAD</name>
<evidence type="ECO:0000313" key="3">
    <source>
        <dbReference type="Proteomes" id="UP000032702"/>
    </source>
</evidence>
<evidence type="ECO:0000313" key="2">
    <source>
        <dbReference type="EMBL" id="EAU62397.1"/>
    </source>
</evidence>
<evidence type="ECO:0000256" key="1">
    <source>
        <dbReference type="SAM" id="MobiDB-lite"/>
    </source>
</evidence>
<feature type="region of interest" description="Disordered" evidence="1">
    <location>
        <begin position="1"/>
        <end position="24"/>
    </location>
</feature>
<dbReference type="AlphaFoldDB" id="Q08PJ7"/>
<organism evidence="2 3">
    <name type="scientific">Stigmatella aurantiaca (strain DW4/3-1)</name>
    <dbReference type="NCBI Taxonomy" id="378806"/>
    <lineage>
        <taxon>Bacteria</taxon>
        <taxon>Pseudomonadati</taxon>
        <taxon>Myxococcota</taxon>
        <taxon>Myxococcia</taxon>
        <taxon>Myxococcales</taxon>
        <taxon>Cystobacterineae</taxon>
        <taxon>Archangiaceae</taxon>
        <taxon>Stigmatella</taxon>
    </lineage>
</organism>
<reference evidence="2 3" key="1">
    <citation type="submission" date="2006-04" db="EMBL/GenBank/DDBJ databases">
        <authorList>
            <person name="Nierman W.C."/>
        </authorList>
    </citation>
    <scope>NUCLEOTIDE SEQUENCE [LARGE SCALE GENOMIC DNA]</scope>
    <source>
        <strain evidence="2 3">DW4/3-1</strain>
    </source>
</reference>
<feature type="non-terminal residue" evidence="2">
    <location>
        <position position="1"/>
    </location>
</feature>
<protein>
    <submittedName>
        <fullName evidence="2">Uncharacterized protein</fullName>
    </submittedName>
</protein>
<proteinExistence type="predicted"/>
<accession>Q08PJ7</accession>